<feature type="region of interest" description="Disordered" evidence="1">
    <location>
        <begin position="1"/>
        <end position="107"/>
    </location>
</feature>
<reference evidence="2 3" key="1">
    <citation type="submission" date="2017-08" db="EMBL/GenBank/DDBJ databases">
        <title>The complete genome sequence of moderately halophilic actinomycete Actinopolyspora erythraea YIM 90600, the producer of novel erythromycin, novel actinopolysporins A-C and tubercidin.</title>
        <authorList>
            <person name="Yin M."/>
            <person name="Tang S."/>
        </authorList>
    </citation>
    <scope>NUCLEOTIDE SEQUENCE [LARGE SCALE GENOMIC DNA]</scope>
    <source>
        <strain evidence="2 3">YIM 90600</strain>
    </source>
</reference>
<evidence type="ECO:0000313" key="3">
    <source>
        <dbReference type="Proteomes" id="UP000215043"/>
    </source>
</evidence>
<feature type="compositionally biased region" description="Pro residues" evidence="1">
    <location>
        <begin position="61"/>
        <end position="78"/>
    </location>
</feature>
<dbReference type="AlphaFoldDB" id="A0A223RN69"/>
<evidence type="ECO:0000313" key="2">
    <source>
        <dbReference type="EMBL" id="ASU77331.1"/>
    </source>
</evidence>
<sequence>MPGATPHPRSNRGRCPPPSRAPRPNPPNGPGRASGRARPRARRTRRNGPRAAPRARRPAPHPKPPALPGRVRPSPPRASGPAGPLVPRSRALPEPSRLPGAAEGLLRPVWAASRAPWGRVSRESGVETGLPVGDGEFRAPPRLFELSVSRLFSTVVVTRSDHRNTS</sequence>
<dbReference type="KEGG" id="aey:CDG81_02260"/>
<evidence type="ECO:0000256" key="1">
    <source>
        <dbReference type="SAM" id="MobiDB-lite"/>
    </source>
</evidence>
<protein>
    <submittedName>
        <fullName evidence="2">Uncharacterized protein</fullName>
    </submittedName>
</protein>
<gene>
    <name evidence="2" type="ORF">CDG81_02260</name>
</gene>
<dbReference type="EMBL" id="CP022752">
    <property type="protein sequence ID" value="ASU77331.1"/>
    <property type="molecule type" value="Genomic_DNA"/>
</dbReference>
<name>A0A223RN69_9ACTN</name>
<organism evidence="2 3">
    <name type="scientific">Actinopolyspora erythraea</name>
    <dbReference type="NCBI Taxonomy" id="414996"/>
    <lineage>
        <taxon>Bacteria</taxon>
        <taxon>Bacillati</taxon>
        <taxon>Actinomycetota</taxon>
        <taxon>Actinomycetes</taxon>
        <taxon>Actinopolysporales</taxon>
        <taxon>Actinopolysporaceae</taxon>
        <taxon>Actinopolyspora</taxon>
    </lineage>
</organism>
<feature type="region of interest" description="Disordered" evidence="1">
    <location>
        <begin position="119"/>
        <end position="138"/>
    </location>
</feature>
<dbReference type="Proteomes" id="UP000215043">
    <property type="component" value="Chromosome"/>
</dbReference>
<feature type="compositionally biased region" description="Pro residues" evidence="1">
    <location>
        <begin position="15"/>
        <end position="29"/>
    </location>
</feature>
<proteinExistence type="predicted"/>
<feature type="compositionally biased region" description="Basic residues" evidence="1">
    <location>
        <begin position="35"/>
        <end position="60"/>
    </location>
</feature>
<accession>A0A223RN69</accession>